<protein>
    <submittedName>
        <fullName evidence="7">Uncharacterized protein</fullName>
    </submittedName>
</protein>
<feature type="compositionally biased region" description="Acidic residues" evidence="4">
    <location>
        <begin position="564"/>
        <end position="577"/>
    </location>
</feature>
<accession>A0AA88YMB3</accession>
<comment type="subcellular location">
    <subcellularLocation>
        <location evidence="1">Secreted</location>
    </subcellularLocation>
</comment>
<dbReference type="InterPro" id="IPR043136">
    <property type="entry name" value="B30.2/SPRY_sf"/>
</dbReference>
<dbReference type="GO" id="GO:0005576">
    <property type="term" value="C:extracellular region"/>
    <property type="evidence" value="ECO:0007669"/>
    <property type="project" value="UniProtKB-SubCell"/>
</dbReference>
<evidence type="ECO:0000256" key="1">
    <source>
        <dbReference type="ARBA" id="ARBA00004613"/>
    </source>
</evidence>
<dbReference type="GO" id="GO:0008270">
    <property type="term" value="F:zinc ion binding"/>
    <property type="evidence" value="ECO:0007669"/>
    <property type="project" value="InterPro"/>
</dbReference>
<feature type="domain" description="Alpha-carbonic anhydrase" evidence="6">
    <location>
        <begin position="1"/>
        <end position="274"/>
    </location>
</feature>
<dbReference type="SMART" id="SM00449">
    <property type="entry name" value="SPRY"/>
    <property type="match status" value="2"/>
</dbReference>
<dbReference type="InterPro" id="IPR023561">
    <property type="entry name" value="Carbonic_anhydrase_a-class"/>
</dbReference>
<gene>
    <name evidence="7" type="ORF">FSP39_004141</name>
</gene>
<dbReference type="InterPro" id="IPR001148">
    <property type="entry name" value="CA_dom"/>
</dbReference>
<dbReference type="SMART" id="SM01057">
    <property type="entry name" value="Carb_anhydrase"/>
    <property type="match status" value="1"/>
</dbReference>
<evidence type="ECO:0000256" key="2">
    <source>
        <dbReference type="ARBA" id="ARBA00010718"/>
    </source>
</evidence>
<dbReference type="Gene3D" id="3.10.200.10">
    <property type="entry name" value="Alpha carbonic anhydrase"/>
    <property type="match status" value="1"/>
</dbReference>
<evidence type="ECO:0000256" key="3">
    <source>
        <dbReference type="ARBA" id="ARBA00022525"/>
    </source>
</evidence>
<dbReference type="PROSITE" id="PS51144">
    <property type="entry name" value="ALPHA_CA_2"/>
    <property type="match status" value="1"/>
</dbReference>
<evidence type="ECO:0000256" key="4">
    <source>
        <dbReference type="SAM" id="MobiDB-lite"/>
    </source>
</evidence>
<organism evidence="7 8">
    <name type="scientific">Pinctada imbricata</name>
    <name type="common">Atlantic pearl-oyster</name>
    <name type="synonym">Pinctada martensii</name>
    <dbReference type="NCBI Taxonomy" id="66713"/>
    <lineage>
        <taxon>Eukaryota</taxon>
        <taxon>Metazoa</taxon>
        <taxon>Spiralia</taxon>
        <taxon>Lophotrochozoa</taxon>
        <taxon>Mollusca</taxon>
        <taxon>Bivalvia</taxon>
        <taxon>Autobranchia</taxon>
        <taxon>Pteriomorphia</taxon>
        <taxon>Pterioida</taxon>
        <taxon>Pterioidea</taxon>
        <taxon>Pteriidae</taxon>
        <taxon>Pinctada</taxon>
    </lineage>
</organism>
<dbReference type="GO" id="GO:0004089">
    <property type="term" value="F:carbonate dehydratase activity"/>
    <property type="evidence" value="ECO:0007669"/>
    <property type="project" value="InterPro"/>
</dbReference>
<feature type="domain" description="B30.2/SPRY" evidence="5">
    <location>
        <begin position="236"/>
        <end position="432"/>
    </location>
</feature>
<dbReference type="InterPro" id="IPR001870">
    <property type="entry name" value="B30.2/SPRY"/>
</dbReference>
<evidence type="ECO:0000313" key="7">
    <source>
        <dbReference type="EMBL" id="KAK3101514.1"/>
    </source>
</evidence>
<evidence type="ECO:0000313" key="8">
    <source>
        <dbReference type="Proteomes" id="UP001186944"/>
    </source>
</evidence>
<dbReference type="CDD" id="cd12908">
    <property type="entry name" value="SPRYD3"/>
    <property type="match status" value="1"/>
</dbReference>
<evidence type="ECO:0000259" key="6">
    <source>
        <dbReference type="PROSITE" id="PS51144"/>
    </source>
</evidence>
<sequence>MQFSITGPTHWHKLFKNACSGREQSPINIQREYTLYDPKLNDFAIWYDPPKPGSKFYLLNNGHTVQVNTFGPFYVANGGLPSVYTTAQFHFHWGDASHRGSEHTVDGKASPIELHVVSYDAETYPKISTAMKEHQGLAVLGVLFDVVEEDNPALEKLIRNFNAIRDPEVKTEVEMDAMPIRDFLPKDTSKYYRYNGSLTTPGCYESVVWTVFEDKQTISERQNIAMEMRIQNQMLNVWRRHRYGDRIRQVQEVIPIRDIEPGQPRHDRVSVDGDIISYQTNRHNLVGVYIAGDPLTAENYYFEVEILDIGTFGTIGVGLVPQQYPTDSQPGWRAFSVGFHADDGKLYKSNGFGKAFGPKSQAGDRIGCGVKFPRASEDDEALPAQMAKVFFTHNGKEVGTVLTPMPRSGLFPAVGMHSEGEEVKLNLEAEWHYEDLVLMAIDDGEEDWSRLHDVRLNGMILEYSGRGKSIHDVGLAQARFPLDTTNHYFEIEIVDPGENCYIAIGIARRNYPKHRHPGWNRGSIAYHADDGKIFVGSGVGDPFGPKCHKGDTMGCGILFPPDYDSEADSDPSPDDPDVNNMVNEMHGLYGSDSEDSDDDLDLLYPLDKEEQGTKVQVFFTRNGKIVGLKHICIPKGGFYPTVGMLSSCEKVRVDLHPLTG</sequence>
<proteinExistence type="inferred from homology"/>
<dbReference type="SUPFAM" id="SSF49899">
    <property type="entry name" value="Concanavalin A-like lectins/glucanases"/>
    <property type="match status" value="2"/>
</dbReference>
<reference evidence="7" key="1">
    <citation type="submission" date="2019-08" db="EMBL/GenBank/DDBJ databases">
        <title>The improved chromosome-level genome for the pearl oyster Pinctada fucata martensii using PacBio sequencing and Hi-C.</title>
        <authorList>
            <person name="Zheng Z."/>
        </authorList>
    </citation>
    <scope>NUCLEOTIDE SEQUENCE</scope>
    <source>
        <strain evidence="7">ZZ-2019</strain>
        <tissue evidence="7">Adductor muscle</tissue>
    </source>
</reference>
<dbReference type="EMBL" id="VSWD01000005">
    <property type="protein sequence ID" value="KAK3101514.1"/>
    <property type="molecule type" value="Genomic_DNA"/>
</dbReference>
<dbReference type="GO" id="GO:0005886">
    <property type="term" value="C:plasma membrane"/>
    <property type="evidence" value="ECO:0007669"/>
    <property type="project" value="TreeGrafter"/>
</dbReference>
<dbReference type="PROSITE" id="PS50188">
    <property type="entry name" value="B302_SPRY"/>
    <property type="match status" value="1"/>
</dbReference>
<dbReference type="Pfam" id="PF00194">
    <property type="entry name" value="Carb_anhydrase"/>
    <property type="match status" value="1"/>
</dbReference>
<dbReference type="PANTHER" id="PTHR18952:SF278">
    <property type="entry name" value="CARBONIC ANHYDRASE"/>
    <property type="match status" value="1"/>
</dbReference>
<comment type="similarity">
    <text evidence="2">Belongs to the alpha-carbonic anhydrase family.</text>
</comment>
<dbReference type="InterPro" id="IPR036398">
    <property type="entry name" value="CA_dom_sf"/>
</dbReference>
<dbReference type="Pfam" id="PF00622">
    <property type="entry name" value="SPRY"/>
    <property type="match status" value="2"/>
</dbReference>
<dbReference type="AlphaFoldDB" id="A0AA88YMB3"/>
<dbReference type="InterPro" id="IPR003877">
    <property type="entry name" value="SPRY_dom"/>
</dbReference>
<feature type="region of interest" description="Disordered" evidence="4">
    <location>
        <begin position="564"/>
        <end position="596"/>
    </location>
</feature>
<comment type="caution">
    <text evidence="7">The sequence shown here is derived from an EMBL/GenBank/DDBJ whole genome shotgun (WGS) entry which is preliminary data.</text>
</comment>
<dbReference type="InterPro" id="IPR035783">
    <property type="entry name" value="SPRYD3_SPRY"/>
</dbReference>
<dbReference type="CDD" id="cd00326">
    <property type="entry name" value="alpha_CA"/>
    <property type="match status" value="1"/>
</dbReference>
<keyword evidence="8" id="KW-1185">Reference proteome</keyword>
<dbReference type="PANTHER" id="PTHR18952">
    <property type="entry name" value="CARBONIC ANHYDRASE"/>
    <property type="match status" value="1"/>
</dbReference>
<keyword evidence="3" id="KW-0964">Secreted</keyword>
<dbReference type="InterPro" id="IPR013320">
    <property type="entry name" value="ConA-like_dom_sf"/>
</dbReference>
<evidence type="ECO:0000259" key="5">
    <source>
        <dbReference type="PROSITE" id="PS50188"/>
    </source>
</evidence>
<dbReference type="SUPFAM" id="SSF51069">
    <property type="entry name" value="Carbonic anhydrase"/>
    <property type="match status" value="1"/>
</dbReference>
<dbReference type="Gene3D" id="2.60.120.920">
    <property type="match status" value="2"/>
</dbReference>
<name>A0AA88YMB3_PINIB</name>
<dbReference type="Proteomes" id="UP001186944">
    <property type="component" value="Unassembled WGS sequence"/>
</dbReference>